<comment type="cofactor">
    <cofactor evidence="1">
        <name>Mg(2+)</name>
        <dbReference type="ChEBI" id="CHEBI:18420"/>
    </cofactor>
</comment>
<evidence type="ECO:0000256" key="10">
    <source>
        <dbReference type="ARBA" id="ARBA00047493"/>
    </source>
</evidence>
<keyword evidence="8" id="KW-0460">Magnesium</keyword>
<gene>
    <name evidence="14" type="ORF">AWM75_06235</name>
</gene>
<evidence type="ECO:0000256" key="7">
    <source>
        <dbReference type="ARBA" id="ARBA00022840"/>
    </source>
</evidence>
<accession>A0A0X8FLM9</accession>
<dbReference type="Pfam" id="PF08245">
    <property type="entry name" value="Mur_ligase_M"/>
    <property type="match status" value="1"/>
</dbReference>
<dbReference type="InterPro" id="IPR013221">
    <property type="entry name" value="Mur_ligase_cen"/>
</dbReference>
<dbReference type="FunFam" id="3.40.1190.10:FF:000011">
    <property type="entry name" value="Folylpolyglutamate synthase/dihydrofolate synthase"/>
    <property type="match status" value="1"/>
</dbReference>
<evidence type="ECO:0000256" key="11">
    <source>
        <dbReference type="PIRNR" id="PIRNR001563"/>
    </source>
</evidence>
<feature type="domain" description="Mur ligase C-terminal" evidence="12">
    <location>
        <begin position="288"/>
        <end position="414"/>
    </location>
</feature>
<evidence type="ECO:0000256" key="1">
    <source>
        <dbReference type="ARBA" id="ARBA00001946"/>
    </source>
</evidence>
<evidence type="ECO:0000256" key="9">
    <source>
        <dbReference type="ARBA" id="ARBA00030592"/>
    </source>
</evidence>
<dbReference type="InterPro" id="IPR004101">
    <property type="entry name" value="Mur_ligase_C"/>
</dbReference>
<dbReference type="GO" id="GO:0008841">
    <property type="term" value="F:dihydrofolate synthase activity"/>
    <property type="evidence" value="ECO:0007669"/>
    <property type="project" value="TreeGrafter"/>
</dbReference>
<organism evidence="14 15">
    <name type="scientific">Aerococcus urinaehominis</name>
    <dbReference type="NCBI Taxonomy" id="128944"/>
    <lineage>
        <taxon>Bacteria</taxon>
        <taxon>Bacillati</taxon>
        <taxon>Bacillota</taxon>
        <taxon>Bacilli</taxon>
        <taxon>Lactobacillales</taxon>
        <taxon>Aerococcaceae</taxon>
        <taxon>Aerococcus</taxon>
    </lineage>
</organism>
<keyword evidence="7 11" id="KW-0067">ATP-binding</keyword>
<proteinExistence type="inferred from homology"/>
<dbReference type="KEGG" id="auh:AWM75_06235"/>
<name>A0A0X8FLM9_9LACT</name>
<dbReference type="EC" id="6.3.2.17" evidence="3"/>
<evidence type="ECO:0000313" key="14">
    <source>
        <dbReference type="EMBL" id="AMB99603.1"/>
    </source>
</evidence>
<evidence type="ECO:0000259" key="12">
    <source>
        <dbReference type="Pfam" id="PF02875"/>
    </source>
</evidence>
<dbReference type="InterPro" id="IPR036615">
    <property type="entry name" value="Mur_ligase_C_dom_sf"/>
</dbReference>
<dbReference type="Proteomes" id="UP000062260">
    <property type="component" value="Chromosome"/>
</dbReference>
<keyword evidence="6 11" id="KW-0547">Nucleotide-binding</keyword>
<dbReference type="GO" id="GO:0005524">
    <property type="term" value="F:ATP binding"/>
    <property type="evidence" value="ECO:0007669"/>
    <property type="project" value="UniProtKB-KW"/>
</dbReference>
<evidence type="ECO:0000259" key="13">
    <source>
        <dbReference type="Pfam" id="PF08245"/>
    </source>
</evidence>
<dbReference type="STRING" id="128944.AWM75_06235"/>
<dbReference type="PANTHER" id="PTHR11136:SF0">
    <property type="entry name" value="DIHYDROFOLATE SYNTHETASE-RELATED"/>
    <property type="match status" value="1"/>
</dbReference>
<dbReference type="InterPro" id="IPR018109">
    <property type="entry name" value="Folylpolyglutamate_synth_CS"/>
</dbReference>
<keyword evidence="15" id="KW-1185">Reference proteome</keyword>
<evidence type="ECO:0000256" key="5">
    <source>
        <dbReference type="ARBA" id="ARBA00022723"/>
    </source>
</evidence>
<dbReference type="Gene3D" id="3.90.190.20">
    <property type="entry name" value="Mur ligase, C-terminal domain"/>
    <property type="match status" value="1"/>
</dbReference>
<dbReference type="Pfam" id="PF02875">
    <property type="entry name" value="Mur_ligase_C"/>
    <property type="match status" value="1"/>
</dbReference>
<dbReference type="GO" id="GO:0046872">
    <property type="term" value="F:metal ion binding"/>
    <property type="evidence" value="ECO:0007669"/>
    <property type="project" value="UniProtKB-KW"/>
</dbReference>
<dbReference type="RefSeq" id="WP_067979672.1">
    <property type="nucleotide sequence ID" value="NZ_CP014163.1"/>
</dbReference>
<dbReference type="EMBL" id="CP014163">
    <property type="protein sequence ID" value="AMB99603.1"/>
    <property type="molecule type" value="Genomic_DNA"/>
</dbReference>
<dbReference type="GO" id="GO:0004326">
    <property type="term" value="F:tetrahydrofolylpolyglutamate synthase activity"/>
    <property type="evidence" value="ECO:0007669"/>
    <property type="project" value="UniProtKB-EC"/>
</dbReference>
<dbReference type="SUPFAM" id="SSF53244">
    <property type="entry name" value="MurD-like peptide ligases, peptide-binding domain"/>
    <property type="match status" value="1"/>
</dbReference>
<keyword evidence="4 11" id="KW-0436">Ligase</keyword>
<evidence type="ECO:0000256" key="3">
    <source>
        <dbReference type="ARBA" id="ARBA00013025"/>
    </source>
</evidence>
<comment type="similarity">
    <text evidence="2 11">Belongs to the folylpolyglutamate synthase family.</text>
</comment>
<evidence type="ECO:0000256" key="8">
    <source>
        <dbReference type="ARBA" id="ARBA00022842"/>
    </source>
</evidence>
<dbReference type="InterPro" id="IPR001645">
    <property type="entry name" value="Folylpolyglutamate_synth"/>
</dbReference>
<dbReference type="OrthoDB" id="9809356at2"/>
<comment type="catalytic activity">
    <reaction evidence="10">
        <text>(6S)-5,6,7,8-tetrahydrofolyl-(gamma-L-Glu)(n) + L-glutamate + ATP = (6S)-5,6,7,8-tetrahydrofolyl-(gamma-L-Glu)(n+1) + ADP + phosphate + H(+)</text>
        <dbReference type="Rhea" id="RHEA:10580"/>
        <dbReference type="Rhea" id="RHEA-COMP:14738"/>
        <dbReference type="Rhea" id="RHEA-COMP:14740"/>
        <dbReference type="ChEBI" id="CHEBI:15378"/>
        <dbReference type="ChEBI" id="CHEBI:29985"/>
        <dbReference type="ChEBI" id="CHEBI:30616"/>
        <dbReference type="ChEBI" id="CHEBI:43474"/>
        <dbReference type="ChEBI" id="CHEBI:141005"/>
        <dbReference type="ChEBI" id="CHEBI:456216"/>
        <dbReference type="EC" id="6.3.2.17"/>
    </reaction>
</comment>
<dbReference type="Gene3D" id="3.40.1190.10">
    <property type="entry name" value="Mur-like, catalytic domain"/>
    <property type="match status" value="1"/>
</dbReference>
<dbReference type="GO" id="GO:0005737">
    <property type="term" value="C:cytoplasm"/>
    <property type="evidence" value="ECO:0007669"/>
    <property type="project" value="TreeGrafter"/>
</dbReference>
<dbReference type="AlphaFoldDB" id="A0A0X8FLM9"/>
<evidence type="ECO:0000313" key="15">
    <source>
        <dbReference type="Proteomes" id="UP000062260"/>
    </source>
</evidence>
<reference evidence="15" key="2">
    <citation type="submission" date="2016-01" db="EMBL/GenBank/DDBJ databases">
        <title>Six Aerococcus type strain genome sequencing and assembly using PacBio and Illumina Hiseq.</title>
        <authorList>
            <person name="Carkaci D."/>
            <person name="Dargis R."/>
            <person name="Nielsen X.C."/>
            <person name="Skovgaard O."/>
            <person name="Fuursted K."/>
            <person name="Christensen J.J."/>
        </authorList>
    </citation>
    <scope>NUCLEOTIDE SEQUENCE [LARGE SCALE GENOMIC DNA]</scope>
    <source>
        <strain evidence="15">CCUG42038B</strain>
    </source>
</reference>
<reference evidence="14 15" key="1">
    <citation type="journal article" date="2016" name="Genome Announc.">
        <title>Complete Genome Sequences of Aerococcus christensenii CCUG 28831T, Aerococcus sanguinicola CCUG 43001T, Aerococcus urinae CCUG 36881T, Aerococcus urinaeequi CCUG 28094T, Aerococcus urinaehominis CCUG 42038 BT, and Aerococcus viridans CCUG 4311T.</title>
        <authorList>
            <person name="Carkaci D."/>
            <person name="Dargis R."/>
            <person name="Nielsen X.C."/>
            <person name="Skovgaard O."/>
            <person name="Fuursted K."/>
            <person name="Christensen J.J."/>
        </authorList>
    </citation>
    <scope>NUCLEOTIDE SEQUENCE [LARGE SCALE GENOMIC DNA]</scope>
    <source>
        <strain evidence="14 15">CCUG42038B</strain>
    </source>
</reference>
<dbReference type="InterPro" id="IPR036565">
    <property type="entry name" value="Mur-like_cat_sf"/>
</dbReference>
<feature type="domain" description="Mur ligase central" evidence="13">
    <location>
        <begin position="44"/>
        <end position="261"/>
    </location>
</feature>
<dbReference type="PANTHER" id="PTHR11136">
    <property type="entry name" value="FOLYLPOLYGLUTAMATE SYNTHASE-RELATED"/>
    <property type="match status" value="1"/>
</dbReference>
<evidence type="ECO:0000256" key="6">
    <source>
        <dbReference type="ARBA" id="ARBA00022741"/>
    </source>
</evidence>
<dbReference type="PIRSF" id="PIRSF001563">
    <property type="entry name" value="Folylpolyglu_synth"/>
    <property type="match status" value="1"/>
</dbReference>
<protein>
    <recommendedName>
        <fullName evidence="3">tetrahydrofolate synthase</fullName>
        <ecNumber evidence="3">6.3.2.17</ecNumber>
    </recommendedName>
    <alternativeName>
        <fullName evidence="9">Tetrahydrofolylpolyglutamate synthase</fullName>
    </alternativeName>
</protein>
<dbReference type="PROSITE" id="PS01012">
    <property type="entry name" value="FOLYLPOLYGLU_SYNT_2"/>
    <property type="match status" value="1"/>
</dbReference>
<dbReference type="NCBIfam" id="TIGR01499">
    <property type="entry name" value="folC"/>
    <property type="match status" value="1"/>
</dbReference>
<dbReference type="SUPFAM" id="SSF53623">
    <property type="entry name" value="MurD-like peptide ligases, catalytic domain"/>
    <property type="match status" value="1"/>
</dbReference>
<evidence type="ECO:0000256" key="2">
    <source>
        <dbReference type="ARBA" id="ARBA00008276"/>
    </source>
</evidence>
<keyword evidence="5" id="KW-0479">Metal-binding</keyword>
<evidence type="ECO:0000256" key="4">
    <source>
        <dbReference type="ARBA" id="ARBA00022598"/>
    </source>
</evidence>
<sequence>MKYQALAQLIPSLEHTDMRLGLDNIRQFMASLDNPQDATPTIHVAGTNGKGSTANFMADILQAAGYRVGLYTSPALVEMNERIRVNQENISDQDLTYWANFVQEHLLARGMHLTFFERLTAIAWLYFDSMNVDIIVLEVGLGGRLDATNIIRKPILSMICKIALDHQAVLGDDLLTIAREKAGIIKNGCPVTVYRQSPLVYQEIARIAANHQAHLYTWQAADIQMVEANIQSQRFNFKGESYQLAMAADYQVENACHAILACQCLQKQGWLISPTDIKTALAKSQWPGRYENMSQVAHLPFIIDGSHNEDGLMALERNLASWPRDYPRVAIVGMLADKQNDRALAQMMKQFDVIYTVPVASERSLTSQALASKLQAYLKASSQLIVCQEVGEALKQAMAFQEAHQPSLICAFGSLYLVGQIKDFLGQIA</sequence>